<accession>A0A927MJ01</accession>
<evidence type="ECO:0000313" key="2">
    <source>
        <dbReference type="EMBL" id="MBE1555280.1"/>
    </source>
</evidence>
<name>A0A927MJ01_9BACL</name>
<gene>
    <name evidence="2" type="ORF">H4683_002385</name>
</gene>
<keyword evidence="1" id="KW-1133">Transmembrane helix</keyword>
<evidence type="ECO:0000313" key="3">
    <source>
        <dbReference type="Proteomes" id="UP000658225"/>
    </source>
</evidence>
<keyword evidence="1" id="KW-0472">Membrane</keyword>
<dbReference type="EMBL" id="JADBEL010000012">
    <property type="protein sequence ID" value="MBE1555280.1"/>
    <property type="molecule type" value="Genomic_DNA"/>
</dbReference>
<proteinExistence type="predicted"/>
<dbReference type="AlphaFoldDB" id="A0A927MJ01"/>
<dbReference type="Proteomes" id="UP000658225">
    <property type="component" value="Unassembled WGS sequence"/>
</dbReference>
<organism evidence="2 3">
    <name type="scientific">Sporosarcina limicola</name>
    <dbReference type="NCBI Taxonomy" id="34101"/>
    <lineage>
        <taxon>Bacteria</taxon>
        <taxon>Bacillati</taxon>
        <taxon>Bacillota</taxon>
        <taxon>Bacilli</taxon>
        <taxon>Bacillales</taxon>
        <taxon>Caryophanaceae</taxon>
        <taxon>Sporosarcina</taxon>
    </lineage>
</organism>
<comment type="caution">
    <text evidence="2">The sequence shown here is derived from an EMBL/GenBank/DDBJ whole genome shotgun (WGS) entry which is preliminary data.</text>
</comment>
<keyword evidence="3" id="KW-1185">Reference proteome</keyword>
<feature type="transmembrane region" description="Helical" evidence="1">
    <location>
        <begin position="6"/>
        <end position="25"/>
    </location>
</feature>
<sequence>MGAFLWVWRGVTVLGFAITVLRIAMTVRTSHYSFTDCHDSSHEPLQFYGLP</sequence>
<protein>
    <submittedName>
        <fullName evidence="2">Uncharacterized protein</fullName>
    </submittedName>
</protein>
<keyword evidence="1" id="KW-0812">Transmembrane</keyword>
<dbReference type="RefSeq" id="WP_192599017.1">
    <property type="nucleotide sequence ID" value="NZ_JADBEL010000012.1"/>
</dbReference>
<evidence type="ECO:0000256" key="1">
    <source>
        <dbReference type="SAM" id="Phobius"/>
    </source>
</evidence>
<reference evidence="2" key="1">
    <citation type="submission" date="2020-10" db="EMBL/GenBank/DDBJ databases">
        <title>Genomic Encyclopedia of Type Strains, Phase IV (KMG-IV): sequencing the most valuable type-strain genomes for metagenomic binning, comparative biology and taxonomic classification.</title>
        <authorList>
            <person name="Goeker M."/>
        </authorList>
    </citation>
    <scope>NUCLEOTIDE SEQUENCE</scope>
    <source>
        <strain evidence="2">DSM 13886</strain>
    </source>
</reference>